<organism evidence="8">
    <name type="scientific">Schizophyllum commune (strain H4-8 / FGSC 9210)</name>
    <name type="common">Split gill fungus</name>
    <dbReference type="NCBI Taxonomy" id="578458"/>
    <lineage>
        <taxon>Eukaryota</taxon>
        <taxon>Fungi</taxon>
        <taxon>Dikarya</taxon>
        <taxon>Basidiomycota</taxon>
        <taxon>Agaricomycotina</taxon>
        <taxon>Agaricomycetes</taxon>
        <taxon>Agaricomycetidae</taxon>
        <taxon>Agaricales</taxon>
        <taxon>Schizophyllaceae</taxon>
        <taxon>Schizophyllum</taxon>
    </lineage>
</organism>
<dbReference type="OrthoDB" id="1879366at2759"/>
<keyword evidence="4" id="KW-0862">Zinc</keyword>
<evidence type="ECO:0000256" key="2">
    <source>
        <dbReference type="ARBA" id="ARBA00008072"/>
    </source>
</evidence>
<feature type="non-terminal residue" evidence="7">
    <location>
        <position position="348"/>
    </location>
</feature>
<dbReference type="eggNOG" id="KOG0023">
    <property type="taxonomic scope" value="Eukaryota"/>
</dbReference>
<comment type="similarity">
    <text evidence="2">Belongs to the zinc-containing alcohol dehydrogenase family.</text>
</comment>
<comment type="cofactor">
    <cofactor evidence="1">
        <name>Zn(2+)</name>
        <dbReference type="ChEBI" id="CHEBI:29105"/>
    </cofactor>
</comment>
<dbReference type="STRING" id="578458.D8Q673"/>
<dbReference type="Gene3D" id="3.90.180.10">
    <property type="entry name" value="Medium-chain alcohol dehydrogenases, catalytic domain"/>
    <property type="match status" value="1"/>
</dbReference>
<dbReference type="InterPro" id="IPR020843">
    <property type="entry name" value="ER"/>
</dbReference>
<dbReference type="Proteomes" id="UP000007431">
    <property type="component" value="Unassembled WGS sequence"/>
</dbReference>
<dbReference type="KEGG" id="scm:SCHCO_02628054"/>
<feature type="domain" description="Enoyl reductase (ER)" evidence="6">
    <location>
        <begin position="15"/>
        <end position="341"/>
    </location>
</feature>
<dbReference type="EMBL" id="GL377307">
    <property type="protein sequence ID" value="EFI96588.1"/>
    <property type="molecule type" value="Genomic_DNA"/>
</dbReference>
<keyword evidence="3" id="KW-0479">Metal-binding</keyword>
<sequence length="348" mass="36654">MGAPETMVAYLYKPGFDDLIRVDDYPVQKPGKGEVLCKVLVCGVCHSDVAILNGYTADSRTYVLGHEVCATPIVLGENVDPSIKIGHRYAIQLINGCTHALKPHQAAALQGVGLGGPGGYADYITVPDNLLVPVPDNVPDKVAAIAADAGTTAYNAVVNTGQVKAGDRVLIIGVGGLGHLAVQYAILQGAEVYVCDLKPEARRLGLELGAVKAFSLVELSAAVSAPDPFTVHAVIDFAVSAQTFTLGLSALVGEGDHYPTDPRYVLVGVSGDNLVFTSGEALFSAIQIRANLYGPRSATEAALELFANGSVKARVTAEPIENVNKIIDELRAYEVSGRKVLQINELEY</sequence>
<evidence type="ECO:0000256" key="4">
    <source>
        <dbReference type="ARBA" id="ARBA00022833"/>
    </source>
</evidence>
<reference evidence="7 8" key="1">
    <citation type="journal article" date="2010" name="Nat. Biotechnol.">
        <title>Genome sequence of the model mushroom Schizophyllum commune.</title>
        <authorList>
            <person name="Ohm R.A."/>
            <person name="de Jong J.F."/>
            <person name="Lugones L.G."/>
            <person name="Aerts A."/>
            <person name="Kothe E."/>
            <person name="Stajich J.E."/>
            <person name="de Vries R.P."/>
            <person name="Record E."/>
            <person name="Levasseur A."/>
            <person name="Baker S.E."/>
            <person name="Bartholomew K.A."/>
            <person name="Coutinho P.M."/>
            <person name="Erdmann S."/>
            <person name="Fowler T.J."/>
            <person name="Gathman A.C."/>
            <person name="Lombard V."/>
            <person name="Henrissat B."/>
            <person name="Knabe N."/>
            <person name="Kuees U."/>
            <person name="Lilly W.W."/>
            <person name="Lindquist E."/>
            <person name="Lucas S."/>
            <person name="Magnuson J.K."/>
            <person name="Piumi F."/>
            <person name="Raudaskoski M."/>
            <person name="Salamov A."/>
            <person name="Schmutz J."/>
            <person name="Schwarze F.W.M.R."/>
            <person name="vanKuyk P.A."/>
            <person name="Horton J.S."/>
            <person name="Grigoriev I.V."/>
            <person name="Woesten H.A.B."/>
        </authorList>
    </citation>
    <scope>NUCLEOTIDE SEQUENCE [LARGE SCALE GENOMIC DNA]</scope>
    <source>
        <strain evidence="8">H4-8 / FGSC 9210</strain>
    </source>
</reference>
<dbReference type="GO" id="GO:0004022">
    <property type="term" value="F:alcohol dehydrogenase (NAD+) activity"/>
    <property type="evidence" value="ECO:0007669"/>
    <property type="project" value="TreeGrafter"/>
</dbReference>
<dbReference type="VEuPathDB" id="FungiDB:SCHCODRAFT_02628054"/>
<dbReference type="InterPro" id="IPR013154">
    <property type="entry name" value="ADH-like_N"/>
</dbReference>
<dbReference type="InterPro" id="IPR011032">
    <property type="entry name" value="GroES-like_sf"/>
</dbReference>
<gene>
    <name evidence="7" type="ORF">SCHCODRAFT_110065</name>
</gene>
<dbReference type="OMA" id="VQVVGYH"/>
<dbReference type="PANTHER" id="PTHR42940:SF8">
    <property type="entry name" value="VACUOLAR PROTEIN SORTING-ASSOCIATED PROTEIN 11"/>
    <property type="match status" value="1"/>
</dbReference>
<evidence type="ECO:0000259" key="6">
    <source>
        <dbReference type="SMART" id="SM00829"/>
    </source>
</evidence>
<dbReference type="HOGENOM" id="CLU_026673_11_2_1"/>
<protein>
    <recommendedName>
        <fullName evidence="6">Enoyl reductase (ER) domain-containing protein</fullName>
    </recommendedName>
</protein>
<proteinExistence type="inferred from homology"/>
<dbReference type="InterPro" id="IPR013149">
    <property type="entry name" value="ADH-like_C"/>
</dbReference>
<dbReference type="Pfam" id="PF08240">
    <property type="entry name" value="ADH_N"/>
    <property type="match status" value="1"/>
</dbReference>
<dbReference type="PANTHER" id="PTHR42940">
    <property type="entry name" value="ALCOHOL DEHYDROGENASE 1-RELATED"/>
    <property type="match status" value="1"/>
</dbReference>
<name>D8Q673_SCHCM</name>
<evidence type="ECO:0000313" key="8">
    <source>
        <dbReference type="Proteomes" id="UP000007431"/>
    </source>
</evidence>
<dbReference type="SUPFAM" id="SSF50129">
    <property type="entry name" value="GroES-like"/>
    <property type="match status" value="1"/>
</dbReference>
<evidence type="ECO:0000313" key="7">
    <source>
        <dbReference type="EMBL" id="EFI96588.1"/>
    </source>
</evidence>
<evidence type="ECO:0000256" key="3">
    <source>
        <dbReference type="ARBA" id="ARBA00022723"/>
    </source>
</evidence>
<dbReference type="InterPro" id="IPR036291">
    <property type="entry name" value="NAD(P)-bd_dom_sf"/>
</dbReference>
<keyword evidence="5" id="KW-0560">Oxidoreductase</keyword>
<evidence type="ECO:0000256" key="5">
    <source>
        <dbReference type="ARBA" id="ARBA00023002"/>
    </source>
</evidence>
<evidence type="ECO:0000256" key="1">
    <source>
        <dbReference type="ARBA" id="ARBA00001947"/>
    </source>
</evidence>
<dbReference type="SUPFAM" id="SSF51735">
    <property type="entry name" value="NAD(P)-binding Rossmann-fold domains"/>
    <property type="match status" value="1"/>
</dbReference>
<keyword evidence="8" id="KW-1185">Reference proteome</keyword>
<dbReference type="RefSeq" id="XP_003031491.1">
    <property type="nucleotide sequence ID" value="XM_003031445.1"/>
</dbReference>
<accession>D8Q673</accession>
<dbReference type="GO" id="GO:0046872">
    <property type="term" value="F:metal ion binding"/>
    <property type="evidence" value="ECO:0007669"/>
    <property type="project" value="UniProtKB-KW"/>
</dbReference>
<dbReference type="Pfam" id="PF00107">
    <property type="entry name" value="ADH_zinc_N"/>
    <property type="match status" value="1"/>
</dbReference>
<dbReference type="SMART" id="SM00829">
    <property type="entry name" value="PKS_ER"/>
    <property type="match status" value="1"/>
</dbReference>
<dbReference type="GeneID" id="9592605"/>
<dbReference type="AlphaFoldDB" id="D8Q673"/>
<dbReference type="InParanoid" id="D8Q673"/>
<dbReference type="Gene3D" id="3.40.50.720">
    <property type="entry name" value="NAD(P)-binding Rossmann-like Domain"/>
    <property type="match status" value="1"/>
</dbReference>
<dbReference type="GO" id="GO:0005737">
    <property type="term" value="C:cytoplasm"/>
    <property type="evidence" value="ECO:0007669"/>
    <property type="project" value="TreeGrafter"/>
</dbReference>